<accession>Q7NSV0</accession>
<evidence type="ECO:0000313" key="1">
    <source>
        <dbReference type="EMBL" id="AAQ60983.1"/>
    </source>
</evidence>
<sequence>MPDFTIGEVAIQADCRLSGMVRCGAERPAGVAAFAAVASVDADSPPEVGPRGMFRAVFLFRGRQLPRHVPSRPGAPGGRAALRPLVETGARGRPEAGGRAAIGESRAVFFRSGGCCGQTKRFLARLTKPLMLCGADLPYGLYGLRRRALPQP</sequence>
<dbReference type="AlphaFoldDB" id="Q7NSV0"/>
<evidence type="ECO:0000313" key="2">
    <source>
        <dbReference type="Proteomes" id="UP000001424"/>
    </source>
</evidence>
<dbReference type="Proteomes" id="UP000001424">
    <property type="component" value="Chromosome"/>
</dbReference>
<dbReference type="KEGG" id="cvi:CV_3319"/>
<keyword evidence="2" id="KW-1185">Reference proteome</keyword>
<name>Q7NSV0_CHRVO</name>
<dbReference type="EMBL" id="AE016825">
    <property type="protein sequence ID" value="AAQ60983.1"/>
    <property type="molecule type" value="Genomic_DNA"/>
</dbReference>
<proteinExistence type="predicted"/>
<protein>
    <submittedName>
        <fullName evidence="1">Uncharacterized protein</fullName>
    </submittedName>
</protein>
<gene>
    <name evidence="1" type="ordered locus">CV_3319</name>
</gene>
<dbReference type="HOGENOM" id="CLU_1719097_0_0_4"/>
<organism evidence="1 2">
    <name type="scientific">Chromobacterium violaceum (strain ATCC 12472 / DSM 30191 / JCM 1249 / CCUG 213 / NBRC 12614 / NCIMB 9131 / NCTC 9757 / MK)</name>
    <dbReference type="NCBI Taxonomy" id="243365"/>
    <lineage>
        <taxon>Bacteria</taxon>
        <taxon>Pseudomonadati</taxon>
        <taxon>Pseudomonadota</taxon>
        <taxon>Betaproteobacteria</taxon>
        <taxon>Neisseriales</taxon>
        <taxon>Chromobacteriaceae</taxon>
        <taxon>Chromobacterium</taxon>
    </lineage>
</organism>
<reference evidence="1 2" key="1">
    <citation type="journal article" date="2003" name="Proc. Natl. Acad. Sci. U.S.A.">
        <title>The complete genome sequence of Chromobacterium violaceum reveals remarkable and exploitable bacterial adaptability.</title>
        <authorList>
            <person name="Vasconcelos A.T.R."/>
            <person name="de Almeida D.F."/>
            <person name="Almeida F.C."/>
            <person name="de Almeida L.G.P."/>
            <person name="de Almeida R."/>
            <person name="Goncalves J.A.A."/>
            <person name="Andrade E.M."/>
            <person name="Antonio R.V."/>
            <person name="Araripe J."/>
            <person name="de Araujo M.F.F."/>
            <person name="Filho S.A."/>
            <person name="Azevedo V."/>
            <person name="Batista A.J."/>
            <person name="Bataus L.A.M."/>
            <person name="Batista J.S."/>
            <person name="Belo A."/>
            <person name="vander Berg C."/>
            <person name="Blamey J."/>
            <person name="Bogo M."/>
            <person name="Bonato S."/>
            <person name="Bordignon J."/>
            <person name="Brito C.A."/>
            <person name="Brocchi M."/>
            <person name="Burity H.A."/>
            <person name="Camargo A.A."/>
            <person name="Cardoso D.D.P."/>
            <person name="Carneiro N.P."/>
            <person name="Carraro D.M."/>
            <person name="Carvalho C.M.B."/>
            <person name="Cascardo J.C.M."/>
            <person name="Cavada B.S."/>
            <person name="Chueire L.M.O."/>
            <person name="Pasa T.B.C."/>
            <person name="Duran N."/>
            <person name="Fagundes N."/>
            <person name="Falcao C.L."/>
            <person name="Fantinatti F."/>
            <person name="Farias I.P."/>
            <person name="Felipe M.S.S."/>
            <person name="Ferrari L.P."/>
            <person name="Ferro J.A."/>
            <person name="Ferro M.I.T."/>
            <person name="Franco G.R."/>
            <person name="Freitas N.S.A."/>
            <person name="Furlan L.R."/>
            <person name="Gazzinelli R.T."/>
            <person name="Gomes E.A."/>
            <person name="Goncalves P.R."/>
            <person name="Grangeiro T.B."/>
            <person name="Grattapaglia D."/>
            <person name="Grisard E.C."/>
            <person name="Guimaraes C.T."/>
            <person name="Hanna E.S."/>
            <person name="Hungria M."/>
            <person name="Jardim S.N."/>
            <person name="Laurino J."/>
            <person name="Leoi L.C.T."/>
            <person name="Fassarella L."/>
            <person name="Lima A."/>
            <person name="Loureiro M.F."/>
            <person name="Lyra M.C.P."/>
            <person name="Macedo M."/>
            <person name="Madeira H.M.F."/>
            <person name="Manfio G.P."/>
            <person name="Maranhao A.Q."/>
            <person name="Martins W.S."/>
            <person name="di Mauro S.M.Z."/>
            <person name="de Medeiros S.R.B."/>
            <person name="Meissner R.D.V."/>
            <person name="Menck C.F.M."/>
            <person name="Moreira M.A.M."/>
            <person name="Nascimento F.F."/>
            <person name="Nicolas M.F."/>
            <person name="Oliveira J.G."/>
            <person name="Oliveira S.C."/>
            <person name="Paixao R.F.C."/>
            <person name="Parente J.A."/>
            <person name="Pedrosa F.O."/>
            <person name="Pena S.J.D."/>
            <person name="Perreira J.O."/>
            <person name="Perreira M."/>
            <person name="Pinto L.S.R.C."/>
            <person name="Pinto L.S."/>
            <person name="Porto J.I.R."/>
            <person name="Potrich D.P."/>
            <person name="Neto C.E.R."/>
            <person name="Reis A.M.M."/>
            <person name="Rigo L.U."/>
            <person name="Rondinelli E."/>
            <person name="dos Santos E.B.P."/>
            <person name="Santos F.R."/>
            <person name="Schneider M.P.C."/>
            <person name="Seuanez H.N."/>
            <person name="Silva A.M.R."/>
            <person name="da Silva A.L.C."/>
            <person name="Silva D.W."/>
            <person name="Silva R."/>
            <person name="Simoes I.C."/>
            <person name="Simon D."/>
            <person name="Soares C.M.A."/>
            <person name="Soares R.B.A."/>
            <person name="Souza E.M."/>
            <person name="Souza K.R.L."/>
            <person name="Souza R.C."/>
            <person name="Steffens M.B.R."/>
            <person name="Steindel M."/>
            <person name="Teixeira S.R."/>
            <person name="Urmenyi T."/>
            <person name="Vettore A."/>
            <person name="Wassem R."/>
            <person name="Zaha A."/>
            <person name="Simpson A.J.G."/>
        </authorList>
    </citation>
    <scope>NUCLEOTIDE SEQUENCE [LARGE SCALE GENOMIC DNA]</scope>
    <source>
        <strain evidence="2">ATCC 12472 / DSM 30191 / JCM 1249 / NBRC 12614 / NCIMB 9131 / NCTC 9757</strain>
    </source>
</reference>